<dbReference type="InterPro" id="IPR037165">
    <property type="entry name" value="AldOxase/xan_DH_Mopterin-bd_sf"/>
</dbReference>
<comment type="caution">
    <text evidence="3">The sequence shown here is derived from an EMBL/GenBank/DDBJ whole genome shotgun (WGS) entry which is preliminary data.</text>
</comment>
<dbReference type="GO" id="GO:0016491">
    <property type="term" value="F:oxidoreductase activity"/>
    <property type="evidence" value="ECO:0007669"/>
    <property type="project" value="InterPro"/>
</dbReference>
<dbReference type="SMART" id="SM01008">
    <property type="entry name" value="Ald_Xan_dh_C"/>
    <property type="match status" value="1"/>
</dbReference>
<dbReference type="PANTHER" id="PTHR11908:SF157">
    <property type="entry name" value="XANTHINE DEHYDROGENASE SUBUNIT D-RELATED"/>
    <property type="match status" value="1"/>
</dbReference>
<dbReference type="EMBL" id="RHJS01000002">
    <property type="protein sequence ID" value="RRK30918.1"/>
    <property type="molecule type" value="Genomic_DNA"/>
</dbReference>
<dbReference type="InterPro" id="IPR008274">
    <property type="entry name" value="AldOxase/xan_DH_MoCoBD1"/>
</dbReference>
<feature type="compositionally biased region" description="Low complexity" evidence="1">
    <location>
        <begin position="702"/>
        <end position="711"/>
    </location>
</feature>
<reference evidence="3" key="1">
    <citation type="submission" date="2018-10" db="EMBL/GenBank/DDBJ databases">
        <title>Schaedlerella arabinophila gen. nov. sp. nov., isolated from the mouse intestinal tract and comparative analysis with the genome of the closely related altered Schaedler flora strain ASF502.</title>
        <authorList>
            <person name="Miyake S."/>
            <person name="Soh M."/>
            <person name="Seedorf H."/>
        </authorList>
    </citation>
    <scope>NUCLEOTIDE SEQUENCE [LARGE SCALE GENOMIC DNA]</scope>
    <source>
        <strain evidence="3">DSM 106076</strain>
    </source>
</reference>
<sequence length="763" mass="83343">MGKQYRYIGVDQPRLEGRNFVTGRAVYGKDEKIPGMLYGKVLRSPYAYCRIKAIDTSRAEALPGVQAVLTYKNAPAWKLGMPIPHKKILDEKAYFIGDGVALVAAVSEEIAEEACELIEVEYEKLKPVLSIDEALHPDSPQIYEDFPGNRVPTKLFEEAHQSFDCSVFGDPETGFSEADEIVEGDSTVTSAQNPLPPEPPVVIAEWEGDELTIRGSIHAPGALKLSSAPAMSLEHSKLRVIPSTVGASYGSKVISICGQIVMYTAALAKAAKRPVRIAYTKEEHLSVYMNRLKSKAHYKIGLKKDGTVTAITGQWDCDCGAASAEQGHMIGVGLISQPILAKTSHCNIQTSLVVTNTMPTGPYRGFGYLENTCHILNILYQGLEKIGMDPVDYFKHNRLQVGDPIYHAYMCAGFETCSGPDILPTIQKGAEAFRWYERFKGWDRPSYETEDKIYAVGVGNTGQSDVGEQVSNENVQLNYDGGVIVFCGAAEFGPGTRDVMRKIAAEVLNVQLDKVKVTKCDTDAVPAEWGSTGSRSTYSMGCATIDAAKKARAKLLEQAAGMLHCPPEALDTRDGMIFFADAPEKLMLPWIAVMGPNYSITGVGHFGGNYSIPLQQLQFVEIAVDKHTGKVELMEQVCATDCGQIINPTGLKGQLDGYFPGIDMATREITRWDQDGRIVNANMIDYKTRTWNELPKHKNVISETPPSSTPEGPFGAFGAGEPSLAPGIPAIVMAIRCATGKWFNHLPITPGDIQNALKEREER</sequence>
<dbReference type="RefSeq" id="WP_125126688.1">
    <property type="nucleotide sequence ID" value="NZ_RHJS01000002.1"/>
</dbReference>
<proteinExistence type="predicted"/>
<dbReference type="Gene3D" id="3.90.1170.50">
    <property type="entry name" value="Aldehyde oxidase/xanthine dehydrogenase, a/b hammerhead"/>
    <property type="match status" value="1"/>
</dbReference>
<dbReference type="InterPro" id="IPR036856">
    <property type="entry name" value="Ald_Oxase/Xan_DH_a/b_sf"/>
</dbReference>
<dbReference type="Gene3D" id="3.30.365.10">
    <property type="entry name" value="Aldehyde oxidase/xanthine dehydrogenase, molybdopterin binding domain"/>
    <property type="match status" value="4"/>
</dbReference>
<dbReference type="SUPFAM" id="SSF54665">
    <property type="entry name" value="CO dehydrogenase molybdoprotein N-domain-like"/>
    <property type="match status" value="1"/>
</dbReference>
<dbReference type="Pfam" id="PF20256">
    <property type="entry name" value="MoCoBD_2"/>
    <property type="match status" value="1"/>
</dbReference>
<evidence type="ECO:0000313" key="3">
    <source>
        <dbReference type="EMBL" id="RRK30918.1"/>
    </source>
</evidence>
<dbReference type="PANTHER" id="PTHR11908">
    <property type="entry name" value="XANTHINE DEHYDROGENASE"/>
    <property type="match status" value="1"/>
</dbReference>
<dbReference type="InterPro" id="IPR000674">
    <property type="entry name" value="Ald_Oxase/Xan_DH_a/b"/>
</dbReference>
<gene>
    <name evidence="3" type="ORF">EBB54_05650</name>
</gene>
<dbReference type="SUPFAM" id="SSF56003">
    <property type="entry name" value="Molybdenum cofactor-binding domain"/>
    <property type="match status" value="1"/>
</dbReference>
<dbReference type="InterPro" id="IPR046867">
    <property type="entry name" value="AldOxase/xan_DH_MoCoBD2"/>
</dbReference>
<accession>A0A426DDV7</accession>
<dbReference type="Pfam" id="PF01315">
    <property type="entry name" value="Ald_Xan_dh_C"/>
    <property type="match status" value="1"/>
</dbReference>
<feature type="domain" description="Aldehyde oxidase/xanthine dehydrogenase a/b hammerhead" evidence="2">
    <location>
        <begin position="22"/>
        <end position="126"/>
    </location>
</feature>
<evidence type="ECO:0000256" key="1">
    <source>
        <dbReference type="SAM" id="MobiDB-lite"/>
    </source>
</evidence>
<protein>
    <submittedName>
        <fullName evidence="3">Xanthine dehydrogenase family protein molybdopterin-binding subunit</fullName>
    </submittedName>
</protein>
<dbReference type="Pfam" id="PF02738">
    <property type="entry name" value="MoCoBD_1"/>
    <property type="match status" value="1"/>
</dbReference>
<dbReference type="GO" id="GO:0005506">
    <property type="term" value="F:iron ion binding"/>
    <property type="evidence" value="ECO:0007669"/>
    <property type="project" value="InterPro"/>
</dbReference>
<dbReference type="Proteomes" id="UP000274920">
    <property type="component" value="Unassembled WGS sequence"/>
</dbReference>
<name>A0A426DDV7_9FIRM</name>
<organism evidence="3 4">
    <name type="scientific">Schaedlerella arabinosiphila</name>
    <dbReference type="NCBI Taxonomy" id="2044587"/>
    <lineage>
        <taxon>Bacteria</taxon>
        <taxon>Bacillati</taxon>
        <taxon>Bacillota</taxon>
        <taxon>Clostridia</taxon>
        <taxon>Lachnospirales</taxon>
        <taxon>Lachnospiraceae</taxon>
        <taxon>Schaedlerella</taxon>
    </lineage>
</organism>
<evidence type="ECO:0000313" key="4">
    <source>
        <dbReference type="Proteomes" id="UP000274920"/>
    </source>
</evidence>
<dbReference type="InterPro" id="IPR016208">
    <property type="entry name" value="Ald_Oxase/xanthine_DH-like"/>
</dbReference>
<keyword evidence="4" id="KW-1185">Reference proteome</keyword>
<dbReference type="AlphaFoldDB" id="A0A426DDV7"/>
<feature type="region of interest" description="Disordered" evidence="1">
    <location>
        <begin position="699"/>
        <end position="718"/>
    </location>
</feature>
<evidence type="ECO:0000259" key="2">
    <source>
        <dbReference type="SMART" id="SM01008"/>
    </source>
</evidence>